<keyword evidence="2" id="KW-0902">Two-component regulatory system</keyword>
<dbReference type="AlphaFoldDB" id="X0VZD1"/>
<dbReference type="PANTHER" id="PTHR48111">
    <property type="entry name" value="REGULATOR OF RPOS"/>
    <property type="match status" value="1"/>
</dbReference>
<accession>X0VZD1</accession>
<sequence>PRELLARVKSLLRRSKQVQQEIDQYTFSDVEVDFRKYEVKKSGKLIYLTVLEFSILHFLIKNKGQVVNRDAILDEVWGRDVYIQSRTVDKHISELRKKIEDDPSNPDFILGVRGIGYKFQK</sequence>
<feature type="non-terminal residue" evidence="5">
    <location>
        <position position="1"/>
    </location>
</feature>
<dbReference type="SMART" id="SM00862">
    <property type="entry name" value="Trans_reg_C"/>
    <property type="match status" value="1"/>
</dbReference>
<evidence type="ECO:0000259" key="4">
    <source>
        <dbReference type="PROSITE" id="PS51755"/>
    </source>
</evidence>
<comment type="caution">
    <text evidence="5">The sequence shown here is derived from an EMBL/GenBank/DDBJ whole genome shotgun (WGS) entry which is preliminary data.</text>
</comment>
<dbReference type="Gene3D" id="1.10.10.10">
    <property type="entry name" value="Winged helix-like DNA-binding domain superfamily/Winged helix DNA-binding domain"/>
    <property type="match status" value="1"/>
</dbReference>
<dbReference type="GO" id="GO:0032993">
    <property type="term" value="C:protein-DNA complex"/>
    <property type="evidence" value="ECO:0007669"/>
    <property type="project" value="TreeGrafter"/>
</dbReference>
<feature type="domain" description="OmpR/PhoB-type" evidence="4">
    <location>
        <begin position="22"/>
        <end position="121"/>
    </location>
</feature>
<dbReference type="InterPro" id="IPR016032">
    <property type="entry name" value="Sig_transdc_resp-reg_C-effctor"/>
</dbReference>
<dbReference type="FunFam" id="1.10.10.10:FF:000018">
    <property type="entry name" value="DNA-binding response regulator ResD"/>
    <property type="match status" value="1"/>
</dbReference>
<dbReference type="Pfam" id="PF00486">
    <property type="entry name" value="Trans_reg_C"/>
    <property type="match status" value="1"/>
</dbReference>
<gene>
    <name evidence="5" type="ORF">S01H1_49636</name>
</gene>
<dbReference type="GO" id="GO:0000976">
    <property type="term" value="F:transcription cis-regulatory region binding"/>
    <property type="evidence" value="ECO:0007669"/>
    <property type="project" value="TreeGrafter"/>
</dbReference>
<dbReference type="GO" id="GO:0000156">
    <property type="term" value="F:phosphorelay response regulator activity"/>
    <property type="evidence" value="ECO:0007669"/>
    <property type="project" value="TreeGrafter"/>
</dbReference>
<evidence type="ECO:0000256" key="2">
    <source>
        <dbReference type="ARBA" id="ARBA00023012"/>
    </source>
</evidence>
<keyword evidence="1" id="KW-0597">Phosphoprotein</keyword>
<dbReference type="PANTHER" id="PTHR48111:SF40">
    <property type="entry name" value="PHOSPHATE REGULON TRANSCRIPTIONAL REGULATORY PROTEIN PHOB"/>
    <property type="match status" value="1"/>
</dbReference>
<dbReference type="InterPro" id="IPR039420">
    <property type="entry name" value="WalR-like"/>
</dbReference>
<keyword evidence="3" id="KW-0238">DNA-binding</keyword>
<dbReference type="CDD" id="cd00383">
    <property type="entry name" value="trans_reg_C"/>
    <property type="match status" value="1"/>
</dbReference>
<dbReference type="InterPro" id="IPR001867">
    <property type="entry name" value="OmpR/PhoB-type_DNA-bd"/>
</dbReference>
<proteinExistence type="predicted"/>
<dbReference type="GO" id="GO:0005829">
    <property type="term" value="C:cytosol"/>
    <property type="evidence" value="ECO:0007669"/>
    <property type="project" value="TreeGrafter"/>
</dbReference>
<evidence type="ECO:0000313" key="5">
    <source>
        <dbReference type="EMBL" id="GAG23834.1"/>
    </source>
</evidence>
<evidence type="ECO:0000256" key="3">
    <source>
        <dbReference type="ARBA" id="ARBA00023125"/>
    </source>
</evidence>
<reference evidence="5" key="1">
    <citation type="journal article" date="2014" name="Front. Microbiol.">
        <title>High frequency of phylogenetically diverse reductive dehalogenase-homologous genes in deep subseafloor sedimentary metagenomes.</title>
        <authorList>
            <person name="Kawai M."/>
            <person name="Futagami T."/>
            <person name="Toyoda A."/>
            <person name="Takaki Y."/>
            <person name="Nishi S."/>
            <person name="Hori S."/>
            <person name="Arai W."/>
            <person name="Tsubouchi T."/>
            <person name="Morono Y."/>
            <person name="Uchiyama I."/>
            <person name="Ito T."/>
            <person name="Fujiyama A."/>
            <person name="Inagaki F."/>
            <person name="Takami H."/>
        </authorList>
    </citation>
    <scope>NUCLEOTIDE SEQUENCE</scope>
    <source>
        <strain evidence="5">Expedition CK06-06</strain>
    </source>
</reference>
<evidence type="ECO:0000256" key="1">
    <source>
        <dbReference type="ARBA" id="ARBA00022553"/>
    </source>
</evidence>
<dbReference type="InterPro" id="IPR036388">
    <property type="entry name" value="WH-like_DNA-bd_sf"/>
</dbReference>
<dbReference type="PROSITE" id="PS51755">
    <property type="entry name" value="OMPR_PHOB"/>
    <property type="match status" value="1"/>
</dbReference>
<organism evidence="5">
    <name type="scientific">marine sediment metagenome</name>
    <dbReference type="NCBI Taxonomy" id="412755"/>
    <lineage>
        <taxon>unclassified sequences</taxon>
        <taxon>metagenomes</taxon>
        <taxon>ecological metagenomes</taxon>
    </lineage>
</organism>
<protein>
    <recommendedName>
        <fullName evidence="4">OmpR/PhoB-type domain-containing protein</fullName>
    </recommendedName>
</protein>
<dbReference type="EMBL" id="BARS01031939">
    <property type="protein sequence ID" value="GAG23834.1"/>
    <property type="molecule type" value="Genomic_DNA"/>
</dbReference>
<dbReference type="SUPFAM" id="SSF46894">
    <property type="entry name" value="C-terminal effector domain of the bipartite response regulators"/>
    <property type="match status" value="1"/>
</dbReference>
<name>X0VZD1_9ZZZZ</name>
<dbReference type="GO" id="GO:0006355">
    <property type="term" value="P:regulation of DNA-templated transcription"/>
    <property type="evidence" value="ECO:0007669"/>
    <property type="project" value="InterPro"/>
</dbReference>